<evidence type="ECO:0000256" key="2">
    <source>
        <dbReference type="SAM" id="Phobius"/>
    </source>
</evidence>
<dbReference type="Proteomes" id="UP000249218">
    <property type="component" value="Unassembled WGS sequence"/>
</dbReference>
<feature type="domain" description="NACHT" evidence="3">
    <location>
        <begin position="923"/>
        <end position="1085"/>
    </location>
</feature>
<feature type="transmembrane region" description="Helical" evidence="2">
    <location>
        <begin position="1373"/>
        <end position="1394"/>
    </location>
</feature>
<feature type="compositionally biased region" description="Polar residues" evidence="1">
    <location>
        <begin position="841"/>
        <end position="874"/>
    </location>
</feature>
<dbReference type="OrthoDB" id="6693298at2759"/>
<name>A0A2W1BDN7_HELAM</name>
<dbReference type="EMBL" id="KZ150242">
    <property type="protein sequence ID" value="PZC71904.1"/>
    <property type="molecule type" value="Genomic_DNA"/>
</dbReference>
<protein>
    <recommendedName>
        <fullName evidence="3">NACHT domain-containing protein</fullName>
    </recommendedName>
</protein>
<sequence length="1427" mass="164524">MAASEEDYKYLKRAGTAGVRGHLYETKLLSLIYFRLLHDDDIEEFYLGTNVDKLGSFDDICFRAKIKGCAQPLAVFIQAKHRENNSVLTLNSGAEMEKHFQSFLEIRKKLQPGSKDKLFEATTDETQCLCIIYTTANGEESFREYKGANAEKLNDLIATAAGATKPVQHWRDIDHLCTTYLEYQMRAFARKMAKCIHGEMKDYQELSTDDHVLQYHVIIAKKFFNISDEQINGFRTANFKENFLDKVREHFLLRHFQEELFTEIIKRQKSAATCAGLDDCTFVVDDKDKVKDEDIAAMYHHIASSIIYKTKRFEFIHATSSEKHNLILNKINSTLHNRNIALKTALLKYLPPNEFEFKVPAWFGNKDLTLRGDDKKQEKKLNDLTSKIVGLIRKSCGDRDPVATLADILVFPSVSGPVVTATIEDSMDKGFLQLSGGIASAVGNLLVQDPSSDMLTFTTEYDSLGPLAKRLYDKLQAELKNLTLYAFYVDVKHAFPKLSMIHDCPTSYSSYFKTYPDFFFNSLLFYTSQLDEKKVEETLIYEISQHLPDDVQNEEITSNAIYLKYHDNIQKWWMSKDGTYLSKTGTLYKDAVEHTTGLPLTSVMNMMETLKNKHYDFNENAIRSIPLAQQPAQTIILTDSTSLTIAKLAKQLNYKNFIVLDLKYILNLVAKDDKALREELTNLKESITIIMDLSYLLQKKNCLRSQRKFQELVKSIQRHKTVIVADQESIYLVKKYFPNSNNVVKDTTNNLIDMSEESRTHVLENTQVMFLGNEVTLSQVIDNKSIAYVVGSVINKLMLGDLQTLTIGKSVHNSNYKKEMYLDRTLEDVEIQDRNEEIESSIDQKPSITASSTDQKPSIIASSTDQQHSITASSSDGKYSMIEYSSDQKRLIRRRRDLFFGTPSQPSKKGMIRIRTRKYIDNKLKVLVGDAGIGKSTFLTHLSHEATKEQQDSWVLRINLIQHCQQFSEWQDSKKRIDILESLKFLCQVALSKNHNNHEECGQVKIALEQCDGLFHLEDCSADDWTVFELNMFLHYYNTKRVLILLDGFDEICPMYETEVTAFINTLLSEDWQPRGHKMWITSRTVGNLDSSIGLTTGMVYNLKPLSGHDQDDYLIRYWDEKGLLKDLNDQQFRNIYEFVRSDHVYILVKKVDSHDGPRKEIAFLSVYLSLVRYLASRLNKPKYRHFELHEVVIESLKVLAKSMSKMKIDNFISVPLHLNMIADYLFNKIRETDKIPNTWDLNMNLFDIYEGFLKTKLKIRVQEKNKNDLFTPDNKADFEEKYAKFMETHKKLGAYAVFSKTNTLQVIFMQQNEDQLKSIVEMVKDLKQDFLKTGVITNVVNNVPVFIHATFADYFAVEYICDLFKTDLDRPFIWNFILNVMFFSGNVGVLTLFDAKMKTNEELVALFKVDNEVVCDILLNQNLQTI</sequence>
<dbReference type="PROSITE" id="PS50837">
    <property type="entry name" value="NACHT"/>
    <property type="match status" value="1"/>
</dbReference>
<keyword evidence="2" id="KW-0472">Membrane</keyword>
<keyword evidence="5" id="KW-1185">Reference proteome</keyword>
<evidence type="ECO:0000313" key="4">
    <source>
        <dbReference type="EMBL" id="PZC71904.1"/>
    </source>
</evidence>
<dbReference type="SUPFAM" id="SSF52540">
    <property type="entry name" value="P-loop containing nucleoside triphosphate hydrolases"/>
    <property type="match status" value="1"/>
</dbReference>
<dbReference type="Gene3D" id="3.40.50.300">
    <property type="entry name" value="P-loop containing nucleotide triphosphate hydrolases"/>
    <property type="match status" value="1"/>
</dbReference>
<evidence type="ECO:0000313" key="5">
    <source>
        <dbReference type="Proteomes" id="UP000249218"/>
    </source>
</evidence>
<accession>A0A2W1BDN7</accession>
<gene>
    <name evidence="4" type="primary">HaOG212275</name>
    <name evidence="4" type="ORF">B5X24_HaOG212275</name>
</gene>
<proteinExistence type="predicted"/>
<keyword evidence="2" id="KW-0812">Transmembrane</keyword>
<dbReference type="InterPro" id="IPR007111">
    <property type="entry name" value="NACHT_NTPase"/>
</dbReference>
<reference evidence="4 5" key="1">
    <citation type="journal article" date="2017" name="BMC Biol.">
        <title>Genomic innovations, transcriptional plasticity and gene loss underlying the evolution and divergence of two highly polyphagous and invasive Helicoverpa pest species.</title>
        <authorList>
            <person name="Pearce S.L."/>
            <person name="Clarke D.F."/>
            <person name="East P.D."/>
            <person name="Elfekih S."/>
            <person name="Gordon K.H."/>
            <person name="Jermiin L.S."/>
            <person name="McGaughran A."/>
            <person name="Oakeshott J.G."/>
            <person name="Papanikolaou A."/>
            <person name="Perera O.P."/>
            <person name="Rane R.V."/>
            <person name="Richards S."/>
            <person name="Tay W.T."/>
            <person name="Walsh T.K."/>
            <person name="Anderson A."/>
            <person name="Anderson C.J."/>
            <person name="Asgari S."/>
            <person name="Board P.G."/>
            <person name="Bretschneider A."/>
            <person name="Campbell P.M."/>
            <person name="Chertemps T."/>
            <person name="Christeller J.T."/>
            <person name="Coppin C.W."/>
            <person name="Downes S.J."/>
            <person name="Duan G."/>
            <person name="Farnsworth C.A."/>
            <person name="Good R.T."/>
            <person name="Han L.B."/>
            <person name="Han Y.C."/>
            <person name="Hatje K."/>
            <person name="Horne I."/>
            <person name="Huang Y.P."/>
            <person name="Hughes D.S."/>
            <person name="Jacquin-Joly E."/>
            <person name="James W."/>
            <person name="Jhangiani S."/>
            <person name="Kollmar M."/>
            <person name="Kuwar S.S."/>
            <person name="Li S."/>
            <person name="Liu N.Y."/>
            <person name="Maibeche M.T."/>
            <person name="Miller J.R."/>
            <person name="Montagne N."/>
            <person name="Perry T."/>
            <person name="Qu J."/>
            <person name="Song S.V."/>
            <person name="Sutton G.G."/>
            <person name="Vogel H."/>
            <person name="Walenz B.P."/>
            <person name="Xu W."/>
            <person name="Zhang H.J."/>
            <person name="Zou Z."/>
            <person name="Batterham P."/>
            <person name="Edwards O.R."/>
            <person name="Feyereisen R."/>
            <person name="Gibbs R.A."/>
            <person name="Heckel D.G."/>
            <person name="McGrath A."/>
            <person name="Robin C."/>
            <person name="Scherer S.E."/>
            <person name="Worley K.C."/>
            <person name="Wu Y.D."/>
        </authorList>
    </citation>
    <scope>NUCLEOTIDE SEQUENCE [LARGE SCALE GENOMIC DNA]</scope>
    <source>
        <strain evidence="4">Harm_GR_Male_#8</strain>
        <tissue evidence="4">Whole organism</tissue>
    </source>
</reference>
<evidence type="ECO:0000256" key="1">
    <source>
        <dbReference type="SAM" id="MobiDB-lite"/>
    </source>
</evidence>
<dbReference type="Pfam" id="PF05729">
    <property type="entry name" value="NACHT"/>
    <property type="match status" value="1"/>
</dbReference>
<feature type="region of interest" description="Disordered" evidence="1">
    <location>
        <begin position="837"/>
        <end position="874"/>
    </location>
</feature>
<organism evidence="4 5">
    <name type="scientific">Helicoverpa armigera</name>
    <name type="common">Cotton bollworm</name>
    <name type="synonym">Heliothis armigera</name>
    <dbReference type="NCBI Taxonomy" id="29058"/>
    <lineage>
        <taxon>Eukaryota</taxon>
        <taxon>Metazoa</taxon>
        <taxon>Ecdysozoa</taxon>
        <taxon>Arthropoda</taxon>
        <taxon>Hexapoda</taxon>
        <taxon>Insecta</taxon>
        <taxon>Pterygota</taxon>
        <taxon>Neoptera</taxon>
        <taxon>Endopterygota</taxon>
        <taxon>Lepidoptera</taxon>
        <taxon>Glossata</taxon>
        <taxon>Ditrysia</taxon>
        <taxon>Noctuoidea</taxon>
        <taxon>Noctuidae</taxon>
        <taxon>Heliothinae</taxon>
        <taxon>Helicoverpa</taxon>
    </lineage>
</organism>
<evidence type="ECO:0000259" key="3">
    <source>
        <dbReference type="PROSITE" id="PS50837"/>
    </source>
</evidence>
<dbReference type="InterPro" id="IPR027417">
    <property type="entry name" value="P-loop_NTPase"/>
</dbReference>
<keyword evidence="2" id="KW-1133">Transmembrane helix</keyword>